<accession>A0A4P9VJ57</accession>
<dbReference type="PRINTS" id="PR00723">
    <property type="entry name" value="SUBTILISIN"/>
</dbReference>
<dbReference type="GO" id="GO:0004252">
    <property type="term" value="F:serine-type endopeptidase activity"/>
    <property type="evidence" value="ECO:0007669"/>
    <property type="project" value="UniProtKB-UniRule"/>
</dbReference>
<evidence type="ECO:0000313" key="14">
    <source>
        <dbReference type="EMBL" id="RDH42247.1"/>
    </source>
</evidence>
<organism evidence="14 15">
    <name type="scientific">Zooshikella ganghwensis</name>
    <dbReference type="NCBI Taxonomy" id="202772"/>
    <lineage>
        <taxon>Bacteria</taxon>
        <taxon>Pseudomonadati</taxon>
        <taxon>Pseudomonadota</taxon>
        <taxon>Gammaproteobacteria</taxon>
        <taxon>Oceanospirillales</taxon>
        <taxon>Zooshikellaceae</taxon>
        <taxon>Zooshikella</taxon>
    </lineage>
</organism>
<keyword evidence="4 10" id="KW-0645">Protease</keyword>
<evidence type="ECO:0000256" key="9">
    <source>
        <dbReference type="PIRSR" id="PIRSR615500-1"/>
    </source>
</evidence>
<evidence type="ECO:0000313" key="15">
    <source>
        <dbReference type="Proteomes" id="UP000257039"/>
    </source>
</evidence>
<dbReference type="InterPro" id="IPR023828">
    <property type="entry name" value="Peptidase_S8_Ser-AS"/>
</dbReference>
<keyword evidence="7 10" id="KW-0720">Serine protease</keyword>
<comment type="subcellular location">
    <subcellularLocation>
        <location evidence="1">Secreted</location>
    </subcellularLocation>
</comment>
<protein>
    <submittedName>
        <fullName evidence="14">Peptidase S8</fullName>
    </submittedName>
</protein>
<feature type="domain" description="Peptidase S8/S53" evidence="13">
    <location>
        <begin position="153"/>
        <end position="443"/>
    </location>
</feature>
<feature type="active site" description="Charge relay system" evidence="9 10">
    <location>
        <position position="410"/>
    </location>
</feature>
<keyword evidence="6 10" id="KW-0378">Hydrolase</keyword>
<keyword evidence="3" id="KW-0964">Secreted</keyword>
<evidence type="ECO:0000256" key="8">
    <source>
        <dbReference type="ARBA" id="ARBA00023145"/>
    </source>
</evidence>
<comment type="caution">
    <text evidence="14">The sequence shown here is derived from an EMBL/GenBank/DDBJ whole genome shotgun (WGS) entry which is preliminary data.</text>
</comment>
<comment type="similarity">
    <text evidence="2 10 11">Belongs to the peptidase S8 family.</text>
</comment>
<reference evidence="14 15" key="1">
    <citation type="submission" date="2017-04" db="EMBL/GenBank/DDBJ databases">
        <title>Draft genome sequence of Zooshikella ganghwensis VG4 isolated from Red Sea sediments.</title>
        <authorList>
            <person name="Rehman Z."/>
            <person name="Alam I."/>
            <person name="Kamau A."/>
            <person name="Bajic V."/>
            <person name="Leiknes T."/>
        </authorList>
    </citation>
    <scope>NUCLEOTIDE SEQUENCE [LARGE SCALE GENOMIC DNA]</scope>
    <source>
        <strain evidence="14 15">VG4</strain>
    </source>
</reference>
<dbReference type="PANTHER" id="PTHR43806:SF11">
    <property type="entry name" value="CEREVISIN-RELATED"/>
    <property type="match status" value="1"/>
</dbReference>
<proteinExistence type="inferred from homology"/>
<dbReference type="CDD" id="cd07496">
    <property type="entry name" value="Peptidases_S8_13"/>
    <property type="match status" value="1"/>
</dbReference>
<dbReference type="PANTHER" id="PTHR43806">
    <property type="entry name" value="PEPTIDASE S8"/>
    <property type="match status" value="1"/>
</dbReference>
<dbReference type="PROSITE" id="PS00137">
    <property type="entry name" value="SUBTILASE_HIS"/>
    <property type="match status" value="1"/>
</dbReference>
<dbReference type="PROSITE" id="PS00136">
    <property type="entry name" value="SUBTILASE_ASP"/>
    <property type="match status" value="1"/>
</dbReference>
<keyword evidence="8" id="KW-0865">Zymogen</keyword>
<dbReference type="InterPro" id="IPR022398">
    <property type="entry name" value="Peptidase_S8_His-AS"/>
</dbReference>
<dbReference type="RefSeq" id="WP_094785780.1">
    <property type="nucleotide sequence ID" value="NZ_NDXW01000001.1"/>
</dbReference>
<keyword evidence="15" id="KW-1185">Reference proteome</keyword>
<feature type="chain" id="PRO_5020231853" evidence="12">
    <location>
        <begin position="27"/>
        <end position="480"/>
    </location>
</feature>
<dbReference type="InterPro" id="IPR000209">
    <property type="entry name" value="Peptidase_S8/S53_dom"/>
</dbReference>
<dbReference type="FunFam" id="3.40.50.200:FF:000022">
    <property type="entry name" value="Extracellular protease"/>
    <property type="match status" value="1"/>
</dbReference>
<evidence type="ECO:0000256" key="4">
    <source>
        <dbReference type="ARBA" id="ARBA00022670"/>
    </source>
</evidence>
<gene>
    <name evidence="14" type="ORF">B9G39_01625</name>
</gene>
<dbReference type="PROSITE" id="PS51892">
    <property type="entry name" value="SUBTILASE"/>
    <property type="match status" value="1"/>
</dbReference>
<dbReference type="AlphaFoldDB" id="A0A4P9VJ57"/>
<feature type="active site" description="Charge relay system" evidence="9 10">
    <location>
        <position position="162"/>
    </location>
</feature>
<sequence length="480" mass="50691">MPSTRLLSLFSAATIAFSLTNTYAVANNSITQKTDRLIIKFKKSQSASVSSDNANSAHAQMLRMGFKPLHKTASGAQVYNLGELVDVSKVSEIAEQISHTTNDVEYAEPDYIMTALNTPDDPMYNQQWAYFDTKGGINAEAAWDLTTGKMPSGESVVVAVVDTGVRPHQDLKNNLLPGYDFISDAWAANDDDGRDDNAYDTGDAIKAGECGTDGYGNPYPSQDQSSSWHGTHVAGTIAAVGNNSVGVSGVAWNAKVLPIRVLGKCGGYTSDITDGMMWAAGIDVDDAPRNTHPAQVINLSLGGYSSCSRTYQNAIQAIRDRGASIVVAAGNSDDNAKDYTPASCSGVITVAATNKKGFRANYSNYGTVVDVAAPGGETSWFYKTGGILSTLNAGSSAPGEDNYDYYQGTSMAAPHVAGTAALLYAVNPDLSPSAVEQILKSTTRSFPGCYTRGCNNLCTDDTCGTGIIDAGEAVKKAKYY</sequence>
<keyword evidence="5 12" id="KW-0732">Signal</keyword>
<name>A0A4P9VJ57_9GAMM</name>
<dbReference type="Gene3D" id="3.40.50.200">
    <property type="entry name" value="Peptidase S8/S53 domain"/>
    <property type="match status" value="1"/>
</dbReference>
<dbReference type="SUPFAM" id="SSF52743">
    <property type="entry name" value="Subtilisin-like"/>
    <property type="match status" value="1"/>
</dbReference>
<dbReference type="InterPro" id="IPR050131">
    <property type="entry name" value="Peptidase_S8_subtilisin-like"/>
</dbReference>
<dbReference type="InterPro" id="IPR015500">
    <property type="entry name" value="Peptidase_S8_subtilisin-rel"/>
</dbReference>
<feature type="signal peptide" evidence="12">
    <location>
        <begin position="1"/>
        <end position="26"/>
    </location>
</feature>
<evidence type="ECO:0000256" key="2">
    <source>
        <dbReference type="ARBA" id="ARBA00011073"/>
    </source>
</evidence>
<feature type="active site" description="Charge relay system" evidence="9 10">
    <location>
        <position position="229"/>
    </location>
</feature>
<dbReference type="InterPro" id="IPR034176">
    <property type="entry name" value="Peptidases_S8_13"/>
</dbReference>
<dbReference type="InterPro" id="IPR023827">
    <property type="entry name" value="Peptidase_S8_Asp-AS"/>
</dbReference>
<evidence type="ECO:0000256" key="5">
    <source>
        <dbReference type="ARBA" id="ARBA00022729"/>
    </source>
</evidence>
<dbReference type="GO" id="GO:0005576">
    <property type="term" value="C:extracellular region"/>
    <property type="evidence" value="ECO:0007669"/>
    <property type="project" value="UniProtKB-SubCell"/>
</dbReference>
<evidence type="ECO:0000256" key="11">
    <source>
        <dbReference type="RuleBase" id="RU003355"/>
    </source>
</evidence>
<evidence type="ECO:0000256" key="6">
    <source>
        <dbReference type="ARBA" id="ARBA00022801"/>
    </source>
</evidence>
<evidence type="ECO:0000256" key="1">
    <source>
        <dbReference type="ARBA" id="ARBA00004613"/>
    </source>
</evidence>
<dbReference type="InterPro" id="IPR036852">
    <property type="entry name" value="Peptidase_S8/S53_dom_sf"/>
</dbReference>
<evidence type="ECO:0000256" key="12">
    <source>
        <dbReference type="SAM" id="SignalP"/>
    </source>
</evidence>
<dbReference type="GO" id="GO:0006508">
    <property type="term" value="P:proteolysis"/>
    <property type="evidence" value="ECO:0007669"/>
    <property type="project" value="UniProtKB-KW"/>
</dbReference>
<dbReference type="Pfam" id="PF00082">
    <property type="entry name" value="Peptidase_S8"/>
    <property type="match status" value="1"/>
</dbReference>
<evidence type="ECO:0000256" key="10">
    <source>
        <dbReference type="PROSITE-ProRule" id="PRU01240"/>
    </source>
</evidence>
<evidence type="ECO:0000256" key="3">
    <source>
        <dbReference type="ARBA" id="ARBA00022525"/>
    </source>
</evidence>
<dbReference type="EMBL" id="NDXW01000001">
    <property type="protein sequence ID" value="RDH42247.1"/>
    <property type="molecule type" value="Genomic_DNA"/>
</dbReference>
<dbReference type="PROSITE" id="PS00138">
    <property type="entry name" value="SUBTILASE_SER"/>
    <property type="match status" value="1"/>
</dbReference>
<dbReference type="Proteomes" id="UP000257039">
    <property type="component" value="Unassembled WGS sequence"/>
</dbReference>
<evidence type="ECO:0000256" key="7">
    <source>
        <dbReference type="ARBA" id="ARBA00022825"/>
    </source>
</evidence>
<evidence type="ECO:0000259" key="13">
    <source>
        <dbReference type="Pfam" id="PF00082"/>
    </source>
</evidence>